<gene>
    <name evidence="5" type="ORF">FMOSSE_LOCUS2925</name>
</gene>
<keyword evidence="1 3" id="KW-0853">WD repeat</keyword>
<dbReference type="Proteomes" id="UP000789375">
    <property type="component" value="Unassembled WGS sequence"/>
</dbReference>
<evidence type="ECO:0000256" key="4">
    <source>
        <dbReference type="SAM" id="Coils"/>
    </source>
</evidence>
<feature type="repeat" description="WD" evidence="3">
    <location>
        <begin position="238"/>
        <end position="279"/>
    </location>
</feature>
<feature type="coiled-coil region" evidence="4">
    <location>
        <begin position="17"/>
        <end position="44"/>
    </location>
</feature>
<accession>A0A9N8W719</accession>
<dbReference type="PROSITE" id="PS00678">
    <property type="entry name" value="WD_REPEATS_1"/>
    <property type="match status" value="2"/>
</dbReference>
<dbReference type="Gene3D" id="2.130.10.10">
    <property type="entry name" value="YVTN repeat-like/Quinoprotein amine dehydrogenase"/>
    <property type="match status" value="2"/>
</dbReference>
<keyword evidence="2" id="KW-0677">Repeat</keyword>
<evidence type="ECO:0000256" key="3">
    <source>
        <dbReference type="PROSITE-ProRule" id="PRU00221"/>
    </source>
</evidence>
<dbReference type="PROSITE" id="PS50294">
    <property type="entry name" value="WD_REPEATS_REGION"/>
    <property type="match status" value="3"/>
</dbReference>
<dbReference type="EMBL" id="CAJVPP010000402">
    <property type="protein sequence ID" value="CAG8479258.1"/>
    <property type="molecule type" value="Genomic_DNA"/>
</dbReference>
<dbReference type="AlphaFoldDB" id="A0A9N8W719"/>
<dbReference type="PROSITE" id="PS50082">
    <property type="entry name" value="WD_REPEATS_2"/>
    <property type="match status" value="4"/>
</dbReference>
<evidence type="ECO:0000256" key="2">
    <source>
        <dbReference type="ARBA" id="ARBA00022737"/>
    </source>
</evidence>
<dbReference type="InterPro" id="IPR036322">
    <property type="entry name" value="WD40_repeat_dom_sf"/>
</dbReference>
<dbReference type="PANTHER" id="PTHR44129">
    <property type="entry name" value="WD REPEAT-CONTAINING PROTEIN POP1"/>
    <property type="match status" value="1"/>
</dbReference>
<dbReference type="CDD" id="cd00200">
    <property type="entry name" value="WD40"/>
    <property type="match status" value="1"/>
</dbReference>
<dbReference type="InterPro" id="IPR050349">
    <property type="entry name" value="WD_LIS1/nudF_dynein_reg"/>
</dbReference>
<feature type="repeat" description="WD" evidence="3">
    <location>
        <begin position="113"/>
        <end position="145"/>
    </location>
</feature>
<name>A0A9N8W719_FUNMO</name>
<keyword evidence="6" id="KW-1185">Reference proteome</keyword>
<dbReference type="InterPro" id="IPR015943">
    <property type="entry name" value="WD40/YVTN_repeat-like_dom_sf"/>
</dbReference>
<dbReference type="SMART" id="SM00320">
    <property type="entry name" value="WD40"/>
    <property type="match status" value="6"/>
</dbReference>
<feature type="repeat" description="WD" evidence="3">
    <location>
        <begin position="447"/>
        <end position="478"/>
    </location>
</feature>
<evidence type="ECO:0000313" key="5">
    <source>
        <dbReference type="EMBL" id="CAG8479258.1"/>
    </source>
</evidence>
<protein>
    <submittedName>
        <fullName evidence="5">451_t:CDS:1</fullName>
    </submittedName>
</protein>
<dbReference type="InterPro" id="IPR020472">
    <property type="entry name" value="WD40_PAC1"/>
</dbReference>
<keyword evidence="4" id="KW-0175">Coiled coil</keyword>
<dbReference type="InterPro" id="IPR001680">
    <property type="entry name" value="WD40_rpt"/>
</dbReference>
<reference evidence="5" key="1">
    <citation type="submission" date="2021-06" db="EMBL/GenBank/DDBJ databases">
        <authorList>
            <person name="Kallberg Y."/>
            <person name="Tangrot J."/>
            <person name="Rosling A."/>
        </authorList>
    </citation>
    <scope>NUCLEOTIDE SEQUENCE</scope>
    <source>
        <strain evidence="5">87-6 pot B 2015</strain>
    </source>
</reference>
<dbReference type="SUPFAM" id="SSF50978">
    <property type="entry name" value="WD40 repeat-like"/>
    <property type="match status" value="1"/>
</dbReference>
<feature type="repeat" description="WD" evidence="3">
    <location>
        <begin position="156"/>
        <end position="197"/>
    </location>
</feature>
<dbReference type="InterPro" id="IPR019775">
    <property type="entry name" value="WD40_repeat_CS"/>
</dbReference>
<sequence>MEPMKLTAALSSNLDHTDKFIKENKALKQKVDALEKENILLKKSIYDLSVKFSASSHQRASPFIIDLEACGVVPQDNGGGKEISLENSTSGGMSNNAIEKHHEGRTFHLRSEFKGHGGAVHAIHFSPCGKMLASGSFDKTIRIWDTISLQNEQACLKGHMLNISDVCWSRDSTSLLSGAYDQTCKLWDVETNKYNSFENEGFVQCVMFNPADNNLFASGTSRKILTLIDIRKPESALEFKNDGMINSLYVCQDGQNIITGDSNGFLKTWDIRTGDALESILNEPTRKPISHIAVSKSLGKDYRNVSRLNLFNHAAKFKRIITGDEESRYMAVNSYDNVIRIYDRGIEPPKSQLRIVHVLKGYKNKGWPIRSSYFLGKDYQYSTVQRSMHNDIFDAGDPKTDPADNVTYERDKPLEASLLLATGSADPYAYLYNVGGPEGTGELIQRLEGHTDFVYAVDFHPFEPFLASCSADCTIKVWAPNTKGKKKS</sequence>
<comment type="caution">
    <text evidence="5">The sequence shown here is derived from an EMBL/GenBank/DDBJ whole genome shotgun (WGS) entry which is preliminary data.</text>
</comment>
<evidence type="ECO:0000313" key="6">
    <source>
        <dbReference type="Proteomes" id="UP000789375"/>
    </source>
</evidence>
<organism evidence="5 6">
    <name type="scientific">Funneliformis mosseae</name>
    <name type="common">Endomycorrhizal fungus</name>
    <name type="synonym">Glomus mosseae</name>
    <dbReference type="NCBI Taxonomy" id="27381"/>
    <lineage>
        <taxon>Eukaryota</taxon>
        <taxon>Fungi</taxon>
        <taxon>Fungi incertae sedis</taxon>
        <taxon>Mucoromycota</taxon>
        <taxon>Glomeromycotina</taxon>
        <taxon>Glomeromycetes</taxon>
        <taxon>Glomerales</taxon>
        <taxon>Glomeraceae</taxon>
        <taxon>Funneliformis</taxon>
    </lineage>
</organism>
<evidence type="ECO:0000256" key="1">
    <source>
        <dbReference type="ARBA" id="ARBA00022574"/>
    </source>
</evidence>
<proteinExistence type="predicted"/>
<dbReference type="Pfam" id="PF00400">
    <property type="entry name" value="WD40"/>
    <property type="match status" value="4"/>
</dbReference>
<dbReference type="PRINTS" id="PR00320">
    <property type="entry name" value="GPROTEINBRPT"/>
</dbReference>